<sequence length="301" mass="34232">MRNPSDIDLNLLVIFHELFQQRQVSLVAERLGLSQPTISNALARLRKTFDDELFVRTAQGMQPTPYAQDIAEPITNALANVSRALNRQQQFEPLSSDRQFVIAMTDVGEIHFMPTLLEQCNKIAPHVRISAVRVNTVDWREGIETGQIDLVIGAFTDASESLYHRSLFSQKYVTMFRKDHVFANGKVSLAEFLQARHLIVSSRENPYDVINDRLEKAGVASRAQFHVPHFTSVPYIVSSTDMVVTVPEKLAQRAAAPFGLAFIYPPLKLPPLQTSIFWHRRFNQDSGNQWLRTVIAKTFRE</sequence>
<dbReference type="PRINTS" id="PR00039">
    <property type="entry name" value="HTHLYSR"/>
</dbReference>
<evidence type="ECO:0000256" key="4">
    <source>
        <dbReference type="ARBA" id="ARBA00023163"/>
    </source>
</evidence>
<evidence type="ECO:0000256" key="2">
    <source>
        <dbReference type="ARBA" id="ARBA00023015"/>
    </source>
</evidence>
<dbReference type="Pfam" id="PF00126">
    <property type="entry name" value="HTH_1"/>
    <property type="match status" value="1"/>
</dbReference>
<dbReference type="OrthoDB" id="8583877at2"/>
<dbReference type="InterPro" id="IPR036390">
    <property type="entry name" value="WH_DNA-bd_sf"/>
</dbReference>
<organism evidence="6 7">
    <name type="scientific">Noviherbaspirillum saxi</name>
    <dbReference type="NCBI Taxonomy" id="2320863"/>
    <lineage>
        <taxon>Bacteria</taxon>
        <taxon>Pseudomonadati</taxon>
        <taxon>Pseudomonadota</taxon>
        <taxon>Betaproteobacteria</taxon>
        <taxon>Burkholderiales</taxon>
        <taxon>Oxalobacteraceae</taxon>
        <taxon>Noviherbaspirillum</taxon>
    </lineage>
</organism>
<dbReference type="InterPro" id="IPR005119">
    <property type="entry name" value="LysR_subst-bd"/>
</dbReference>
<dbReference type="RefSeq" id="WP_119771913.1">
    <property type="nucleotide sequence ID" value="NZ_QYUO01000003.1"/>
</dbReference>
<keyword evidence="7" id="KW-1185">Reference proteome</keyword>
<evidence type="ECO:0000259" key="5">
    <source>
        <dbReference type="PROSITE" id="PS50931"/>
    </source>
</evidence>
<dbReference type="EMBL" id="QYUO01000003">
    <property type="protein sequence ID" value="RJF92027.1"/>
    <property type="molecule type" value="Genomic_DNA"/>
</dbReference>
<dbReference type="InterPro" id="IPR000847">
    <property type="entry name" value="LysR_HTH_N"/>
</dbReference>
<dbReference type="PANTHER" id="PTHR30118:SF15">
    <property type="entry name" value="TRANSCRIPTIONAL REGULATORY PROTEIN"/>
    <property type="match status" value="1"/>
</dbReference>
<dbReference type="PANTHER" id="PTHR30118">
    <property type="entry name" value="HTH-TYPE TRANSCRIPTIONAL REGULATOR LEUO-RELATED"/>
    <property type="match status" value="1"/>
</dbReference>
<comment type="similarity">
    <text evidence="1">Belongs to the LysR transcriptional regulatory family.</text>
</comment>
<keyword evidence="3" id="KW-0238">DNA-binding</keyword>
<reference evidence="7" key="1">
    <citation type="submission" date="2018-09" db="EMBL/GenBank/DDBJ databases">
        <authorList>
            <person name="Zhu H."/>
        </authorList>
    </citation>
    <scope>NUCLEOTIDE SEQUENCE [LARGE SCALE GENOMIC DNA]</scope>
    <source>
        <strain evidence="7">K1R23-30</strain>
    </source>
</reference>
<feature type="domain" description="HTH lysR-type" evidence="5">
    <location>
        <begin position="7"/>
        <end position="64"/>
    </location>
</feature>
<dbReference type="Gene3D" id="1.10.10.10">
    <property type="entry name" value="Winged helix-like DNA-binding domain superfamily/Winged helix DNA-binding domain"/>
    <property type="match status" value="1"/>
</dbReference>
<dbReference type="SUPFAM" id="SSF46785">
    <property type="entry name" value="Winged helix' DNA-binding domain"/>
    <property type="match status" value="1"/>
</dbReference>
<dbReference type="GO" id="GO:0003677">
    <property type="term" value="F:DNA binding"/>
    <property type="evidence" value="ECO:0007669"/>
    <property type="project" value="UniProtKB-KW"/>
</dbReference>
<comment type="caution">
    <text evidence="6">The sequence shown here is derived from an EMBL/GenBank/DDBJ whole genome shotgun (WGS) entry which is preliminary data.</text>
</comment>
<evidence type="ECO:0000313" key="7">
    <source>
        <dbReference type="Proteomes" id="UP000265955"/>
    </source>
</evidence>
<evidence type="ECO:0000256" key="3">
    <source>
        <dbReference type="ARBA" id="ARBA00023125"/>
    </source>
</evidence>
<keyword evidence="2" id="KW-0805">Transcription regulation</keyword>
<keyword evidence="4" id="KW-0804">Transcription</keyword>
<dbReference type="InterPro" id="IPR050389">
    <property type="entry name" value="LysR-type_TF"/>
</dbReference>
<dbReference type="GO" id="GO:0003700">
    <property type="term" value="F:DNA-binding transcription factor activity"/>
    <property type="evidence" value="ECO:0007669"/>
    <property type="project" value="InterPro"/>
</dbReference>
<dbReference type="CDD" id="cd08459">
    <property type="entry name" value="PBP2_DntR_NahR_LinR_like"/>
    <property type="match status" value="1"/>
</dbReference>
<dbReference type="InterPro" id="IPR036388">
    <property type="entry name" value="WH-like_DNA-bd_sf"/>
</dbReference>
<dbReference type="AlphaFoldDB" id="A0A3A3FG15"/>
<name>A0A3A3FG15_9BURK</name>
<dbReference type="PROSITE" id="PS50931">
    <property type="entry name" value="HTH_LYSR"/>
    <property type="match status" value="1"/>
</dbReference>
<gene>
    <name evidence="6" type="ORF">D3871_25550</name>
</gene>
<proteinExistence type="inferred from homology"/>
<dbReference type="Pfam" id="PF03466">
    <property type="entry name" value="LysR_substrate"/>
    <property type="match status" value="1"/>
</dbReference>
<accession>A0A3A3FG15</accession>
<protein>
    <submittedName>
        <fullName evidence="6">LysR family transcriptional regulator</fullName>
    </submittedName>
</protein>
<dbReference type="SUPFAM" id="SSF53850">
    <property type="entry name" value="Periplasmic binding protein-like II"/>
    <property type="match status" value="1"/>
</dbReference>
<evidence type="ECO:0000313" key="6">
    <source>
        <dbReference type="EMBL" id="RJF92027.1"/>
    </source>
</evidence>
<dbReference type="Proteomes" id="UP000265955">
    <property type="component" value="Unassembled WGS sequence"/>
</dbReference>
<dbReference type="Gene3D" id="3.40.190.10">
    <property type="entry name" value="Periplasmic binding protein-like II"/>
    <property type="match status" value="2"/>
</dbReference>
<evidence type="ECO:0000256" key="1">
    <source>
        <dbReference type="ARBA" id="ARBA00009437"/>
    </source>
</evidence>